<dbReference type="AlphaFoldDB" id="A0A916X2V2"/>
<protein>
    <submittedName>
        <fullName evidence="2">Uncharacterized protein</fullName>
    </submittedName>
</protein>
<dbReference type="OrthoDB" id="9935166at2"/>
<keyword evidence="3" id="KW-1185">Reference proteome</keyword>
<organism evidence="2 3">
    <name type="scientific">Roseibium aquae</name>
    <dbReference type="NCBI Taxonomy" id="1323746"/>
    <lineage>
        <taxon>Bacteria</taxon>
        <taxon>Pseudomonadati</taxon>
        <taxon>Pseudomonadota</taxon>
        <taxon>Alphaproteobacteria</taxon>
        <taxon>Hyphomicrobiales</taxon>
        <taxon>Stappiaceae</taxon>
        <taxon>Roseibium</taxon>
    </lineage>
</organism>
<evidence type="ECO:0000256" key="1">
    <source>
        <dbReference type="SAM" id="Phobius"/>
    </source>
</evidence>
<dbReference type="Proteomes" id="UP000605148">
    <property type="component" value="Unassembled WGS sequence"/>
</dbReference>
<reference evidence="2" key="1">
    <citation type="journal article" date="2014" name="Int. J. Syst. Evol. Microbiol.">
        <title>Complete genome sequence of Corynebacterium casei LMG S-19264T (=DSM 44701T), isolated from a smear-ripened cheese.</title>
        <authorList>
            <consortium name="US DOE Joint Genome Institute (JGI-PGF)"/>
            <person name="Walter F."/>
            <person name="Albersmeier A."/>
            <person name="Kalinowski J."/>
            <person name="Ruckert C."/>
        </authorList>
    </citation>
    <scope>NUCLEOTIDE SEQUENCE</scope>
    <source>
        <strain evidence="2">CGMCC 1.12426</strain>
    </source>
</reference>
<dbReference type="RefSeq" id="WP_150496445.1">
    <property type="nucleotide sequence ID" value="NZ_BMFA01000007.1"/>
</dbReference>
<proteinExistence type="predicted"/>
<keyword evidence="1" id="KW-1133">Transmembrane helix</keyword>
<dbReference type="EMBL" id="BMFA01000007">
    <property type="protein sequence ID" value="GGB53538.1"/>
    <property type="molecule type" value="Genomic_DNA"/>
</dbReference>
<evidence type="ECO:0000313" key="3">
    <source>
        <dbReference type="Proteomes" id="UP000605148"/>
    </source>
</evidence>
<accession>A0A916X2V2</accession>
<reference evidence="2" key="2">
    <citation type="submission" date="2020-09" db="EMBL/GenBank/DDBJ databases">
        <authorList>
            <person name="Sun Q."/>
            <person name="Zhou Y."/>
        </authorList>
    </citation>
    <scope>NUCLEOTIDE SEQUENCE</scope>
    <source>
        <strain evidence="2">CGMCC 1.12426</strain>
    </source>
</reference>
<feature type="transmembrane region" description="Helical" evidence="1">
    <location>
        <begin position="6"/>
        <end position="24"/>
    </location>
</feature>
<gene>
    <name evidence="2" type="ORF">GCM10011316_26950</name>
</gene>
<sequence length="98" mass="11003">MAWIFIVGLAFTYAFSRLLLKIAQDRARTLRGLGEIHAASALLTAVVTWFGVSTYGVSYDPVYLLVSWFLPQTVWLSADVFKLTVRSFQEAADRKPDS</sequence>
<keyword evidence="1" id="KW-0812">Transmembrane</keyword>
<name>A0A916X2V2_9HYPH</name>
<feature type="transmembrane region" description="Helical" evidence="1">
    <location>
        <begin position="36"/>
        <end position="56"/>
    </location>
</feature>
<evidence type="ECO:0000313" key="2">
    <source>
        <dbReference type="EMBL" id="GGB53538.1"/>
    </source>
</evidence>
<comment type="caution">
    <text evidence="2">The sequence shown here is derived from an EMBL/GenBank/DDBJ whole genome shotgun (WGS) entry which is preliminary data.</text>
</comment>
<keyword evidence="1" id="KW-0472">Membrane</keyword>